<dbReference type="GeneID" id="7824175"/>
<accession>Q22V57</accession>
<evidence type="ECO:0000313" key="9">
    <source>
        <dbReference type="Proteomes" id="UP000009168"/>
    </source>
</evidence>
<reference evidence="9" key="1">
    <citation type="journal article" date="2006" name="PLoS Biol.">
        <title>Macronuclear genome sequence of the ciliate Tetrahymena thermophila, a model eukaryote.</title>
        <authorList>
            <person name="Eisen J.A."/>
            <person name="Coyne R.S."/>
            <person name="Wu M."/>
            <person name="Wu D."/>
            <person name="Thiagarajan M."/>
            <person name="Wortman J.R."/>
            <person name="Badger J.H."/>
            <person name="Ren Q."/>
            <person name="Amedeo P."/>
            <person name="Jones K.M."/>
            <person name="Tallon L.J."/>
            <person name="Delcher A.L."/>
            <person name="Salzberg S.L."/>
            <person name="Silva J.C."/>
            <person name="Haas B.J."/>
            <person name="Majoros W.H."/>
            <person name="Farzad M."/>
            <person name="Carlton J.M."/>
            <person name="Smith R.K. Jr."/>
            <person name="Garg J."/>
            <person name="Pearlman R.E."/>
            <person name="Karrer K.M."/>
            <person name="Sun L."/>
            <person name="Manning G."/>
            <person name="Elde N.C."/>
            <person name="Turkewitz A.P."/>
            <person name="Asai D.J."/>
            <person name="Wilkes D.E."/>
            <person name="Wang Y."/>
            <person name="Cai H."/>
            <person name="Collins K."/>
            <person name="Stewart B.A."/>
            <person name="Lee S.R."/>
            <person name="Wilamowska K."/>
            <person name="Weinberg Z."/>
            <person name="Ruzzo W.L."/>
            <person name="Wloga D."/>
            <person name="Gaertig J."/>
            <person name="Frankel J."/>
            <person name="Tsao C.-C."/>
            <person name="Gorovsky M.A."/>
            <person name="Keeling P.J."/>
            <person name="Waller R.F."/>
            <person name="Patron N.J."/>
            <person name="Cherry J.M."/>
            <person name="Stover N.A."/>
            <person name="Krieger C.J."/>
            <person name="del Toro C."/>
            <person name="Ryder H.F."/>
            <person name="Williamson S.C."/>
            <person name="Barbeau R.A."/>
            <person name="Hamilton E.P."/>
            <person name="Orias E."/>
        </authorList>
    </citation>
    <scope>NUCLEOTIDE SEQUENCE [LARGE SCALE GENOMIC DNA]</scope>
    <source>
        <strain evidence="9">SB210</strain>
    </source>
</reference>
<evidence type="ECO:0000256" key="1">
    <source>
        <dbReference type="ARBA" id="ARBA00022679"/>
    </source>
</evidence>
<dbReference type="eggNOG" id="KOG0575">
    <property type="taxonomic scope" value="Eukaryota"/>
</dbReference>
<evidence type="ECO:0000259" key="7">
    <source>
        <dbReference type="PROSITE" id="PS50011"/>
    </source>
</evidence>
<evidence type="ECO:0000256" key="2">
    <source>
        <dbReference type="ARBA" id="ARBA00022741"/>
    </source>
</evidence>
<feature type="domain" description="Protein kinase" evidence="7">
    <location>
        <begin position="59"/>
        <end position="315"/>
    </location>
</feature>
<feature type="compositionally biased region" description="Basic and acidic residues" evidence="6">
    <location>
        <begin position="403"/>
        <end position="412"/>
    </location>
</feature>
<dbReference type="Gene3D" id="1.10.510.10">
    <property type="entry name" value="Transferase(Phosphotransferase) domain 1"/>
    <property type="match status" value="1"/>
</dbReference>
<dbReference type="PROSITE" id="PS50011">
    <property type="entry name" value="PROTEIN_KINASE_DOM"/>
    <property type="match status" value="1"/>
</dbReference>
<gene>
    <name evidence="8" type="ORF">TTHERM_00575430</name>
</gene>
<dbReference type="InterPro" id="IPR017441">
    <property type="entry name" value="Protein_kinase_ATP_BS"/>
</dbReference>
<organism evidence="8 9">
    <name type="scientific">Tetrahymena thermophila (strain SB210)</name>
    <dbReference type="NCBI Taxonomy" id="312017"/>
    <lineage>
        <taxon>Eukaryota</taxon>
        <taxon>Sar</taxon>
        <taxon>Alveolata</taxon>
        <taxon>Ciliophora</taxon>
        <taxon>Intramacronucleata</taxon>
        <taxon>Oligohymenophorea</taxon>
        <taxon>Hymenostomatida</taxon>
        <taxon>Tetrahymenina</taxon>
        <taxon>Tetrahymenidae</taxon>
        <taxon>Tetrahymena</taxon>
    </lineage>
</organism>
<evidence type="ECO:0000256" key="3">
    <source>
        <dbReference type="ARBA" id="ARBA00022777"/>
    </source>
</evidence>
<dbReference type="GO" id="GO:0005524">
    <property type="term" value="F:ATP binding"/>
    <property type="evidence" value="ECO:0007669"/>
    <property type="project" value="UniProtKB-UniRule"/>
</dbReference>
<dbReference type="GO" id="GO:0005829">
    <property type="term" value="C:cytosol"/>
    <property type="evidence" value="ECO:0007669"/>
    <property type="project" value="TreeGrafter"/>
</dbReference>
<dbReference type="STRING" id="312017.Q22V57"/>
<feature type="compositionally biased region" description="Low complexity" evidence="6">
    <location>
        <begin position="337"/>
        <end position="347"/>
    </location>
</feature>
<dbReference type="PROSITE" id="PS00108">
    <property type="entry name" value="PROTEIN_KINASE_ST"/>
    <property type="match status" value="1"/>
</dbReference>
<proteinExistence type="predicted"/>
<feature type="binding site" evidence="5">
    <location>
        <position position="88"/>
    </location>
    <ligand>
        <name>ATP</name>
        <dbReference type="ChEBI" id="CHEBI:30616"/>
    </ligand>
</feature>
<dbReference type="RefSeq" id="XP_001009336.2">
    <property type="nucleotide sequence ID" value="XM_001009336.2"/>
</dbReference>
<name>Q22V57_TETTS</name>
<dbReference type="PANTHER" id="PTHR24348">
    <property type="entry name" value="SERINE/THREONINE-PROTEIN KINASE UNC-51-RELATED"/>
    <property type="match status" value="1"/>
</dbReference>
<dbReference type="GO" id="GO:0000045">
    <property type="term" value="P:autophagosome assembly"/>
    <property type="evidence" value="ECO:0007669"/>
    <property type="project" value="TreeGrafter"/>
</dbReference>
<dbReference type="SMART" id="SM00220">
    <property type="entry name" value="S_TKc"/>
    <property type="match status" value="1"/>
</dbReference>
<keyword evidence="2 5" id="KW-0547">Nucleotide-binding</keyword>
<keyword evidence="1" id="KW-0808">Transferase</keyword>
<dbReference type="PROSITE" id="PS00107">
    <property type="entry name" value="PROTEIN_KINASE_ATP"/>
    <property type="match status" value="1"/>
</dbReference>
<feature type="compositionally biased region" description="Low complexity" evidence="6">
    <location>
        <begin position="546"/>
        <end position="568"/>
    </location>
</feature>
<evidence type="ECO:0000256" key="6">
    <source>
        <dbReference type="SAM" id="MobiDB-lite"/>
    </source>
</evidence>
<dbReference type="InterPro" id="IPR045269">
    <property type="entry name" value="Atg1-like"/>
</dbReference>
<dbReference type="GO" id="GO:0016020">
    <property type="term" value="C:membrane"/>
    <property type="evidence" value="ECO:0007669"/>
    <property type="project" value="TreeGrafter"/>
</dbReference>
<feature type="region of interest" description="Disordered" evidence="6">
    <location>
        <begin position="541"/>
        <end position="568"/>
    </location>
</feature>
<dbReference type="HOGENOM" id="CLU_000288_37_6_1"/>
<sequence length="804" mass="92524">MKLQSFVPTTIQGQPIIQQQGQIIGFSQNQQVFQNGVIGQNQGTQQQFVPKKVIEHYSYQLNDQIGKGYSSKVFKGKDERTDEEVAVKVIDMKMMSNEVQLFLLQNEISVMKKLALTGNINILKLNDVFQTANNTYIITEICNQGDLRDLLKKYNTLEESQAVKILKHIINGYRELAKHRIVHRDIKPANILINDGIPKLADFGFAKDIDAPPYKYYYNVGTPMYMCPQSLQKNEYSIKSDIWSIGVLYFELLYGVTPWTAETEKELHHKVCNVPVQFPKHIKISNESIEFIRGCLQVDERRRFSLEQIENHPLMKLNFKKDIKVKNEGSLKNIPAQQQQQVQQQQQASHNMKRPSSQQQLPSSTNIPNLPSGIHQQESGKENSPPSKENLGSHQNLQHQRGHKTEYRRADNDLQPGQMTAAAVQTPNIPMIPTTTIASNGNQVQQGSNQVGTPINGIGGNQDFNILRSEGRKLTPNMQQIPPYIPKEEKALHEQQQNDQIKTTYSHSQNHADVVGNIPSSLSSQQQQVEESKNTQPLEKINDSLQNNNNNQTIGQQTNNTTVSNNNGNELQNNDKIILAQINLCRFLFRLSKLAEESNIIESPMLKEKLVFLILKNIMVKITKLNNMNESNQNSLNLSDWSNYTKTESFKRFQIVISEYYTKYQTHFKQRWESGIFAQQATKSELQKDKKFDAIFDDNFMEFESFYIILQSFLRFTIREINHIAKGRVKNEQDVLPNDLEQSIVLLDYLITFYQLTNLILDHFTNYLYFADHSKIEQIAEGRPVRLNKTHYAQIRSKIYTLEI</sequence>
<dbReference type="GO" id="GO:0005776">
    <property type="term" value="C:autophagosome"/>
    <property type="evidence" value="ECO:0007669"/>
    <property type="project" value="TreeGrafter"/>
</dbReference>
<dbReference type="AlphaFoldDB" id="Q22V57"/>
<dbReference type="InterPro" id="IPR008271">
    <property type="entry name" value="Ser/Thr_kinase_AS"/>
</dbReference>
<dbReference type="InterPro" id="IPR011009">
    <property type="entry name" value="Kinase-like_dom_sf"/>
</dbReference>
<evidence type="ECO:0000256" key="5">
    <source>
        <dbReference type="PROSITE-ProRule" id="PRU10141"/>
    </source>
</evidence>
<feature type="compositionally biased region" description="Polar residues" evidence="6">
    <location>
        <begin position="348"/>
        <end position="399"/>
    </location>
</feature>
<keyword evidence="3 8" id="KW-0418">Kinase</keyword>
<dbReference type="GO" id="GO:0000407">
    <property type="term" value="C:phagophore assembly site"/>
    <property type="evidence" value="ECO:0007669"/>
    <property type="project" value="TreeGrafter"/>
</dbReference>
<dbReference type="OrthoDB" id="312599at2759"/>
<dbReference type="Pfam" id="PF00069">
    <property type="entry name" value="Pkinase"/>
    <property type="match status" value="1"/>
</dbReference>
<dbReference type="GO" id="GO:0004674">
    <property type="term" value="F:protein serine/threonine kinase activity"/>
    <property type="evidence" value="ECO:0007669"/>
    <property type="project" value="InterPro"/>
</dbReference>
<dbReference type="EMBL" id="GG662798">
    <property type="protein sequence ID" value="EAR89091.2"/>
    <property type="molecule type" value="Genomic_DNA"/>
</dbReference>
<feature type="region of interest" description="Disordered" evidence="6">
    <location>
        <begin position="333"/>
        <end position="415"/>
    </location>
</feature>
<keyword evidence="4 5" id="KW-0067">ATP-binding</keyword>
<keyword evidence="9" id="KW-1185">Reference proteome</keyword>
<dbReference type="InterPro" id="IPR000719">
    <property type="entry name" value="Prot_kinase_dom"/>
</dbReference>
<dbReference type="Proteomes" id="UP000009168">
    <property type="component" value="Unassembled WGS sequence"/>
</dbReference>
<dbReference type="GO" id="GO:0010506">
    <property type="term" value="P:regulation of autophagy"/>
    <property type="evidence" value="ECO:0007669"/>
    <property type="project" value="InterPro"/>
</dbReference>
<dbReference type="InParanoid" id="Q22V57"/>
<dbReference type="SUPFAM" id="SSF56112">
    <property type="entry name" value="Protein kinase-like (PK-like)"/>
    <property type="match status" value="1"/>
</dbReference>
<dbReference type="KEGG" id="tet:TTHERM_00575430"/>
<evidence type="ECO:0000313" key="8">
    <source>
        <dbReference type="EMBL" id="EAR89091.2"/>
    </source>
</evidence>
<evidence type="ECO:0000256" key="4">
    <source>
        <dbReference type="ARBA" id="ARBA00022840"/>
    </source>
</evidence>
<dbReference type="FunFam" id="1.10.510.10:FF:000771">
    <property type="entry name" value="Uncharacterized protein"/>
    <property type="match status" value="1"/>
</dbReference>
<dbReference type="PANTHER" id="PTHR24348:SF22">
    <property type="entry name" value="NON-SPECIFIC SERINE_THREONINE PROTEIN KINASE"/>
    <property type="match status" value="1"/>
</dbReference>
<protein>
    <submittedName>
        <fullName evidence="8">Serine/Threonine kinase domain protein</fullName>
    </submittedName>
</protein>